<evidence type="ECO:0000313" key="6">
    <source>
        <dbReference type="Proteomes" id="UP000253061"/>
    </source>
</evidence>
<feature type="binding site" evidence="4">
    <location>
        <position position="135"/>
    </location>
    <ligand>
        <name>D-ribulose 5-phosphate</name>
        <dbReference type="ChEBI" id="CHEBI:58121"/>
    </ligand>
</feature>
<dbReference type="Gene3D" id="3.40.1400.10">
    <property type="entry name" value="Sugar-phosphate isomerase, RpiB/LacA/LacB"/>
    <property type="match status" value="1"/>
</dbReference>
<feature type="binding site" evidence="4">
    <location>
        <position position="139"/>
    </location>
    <ligand>
        <name>D-ribulose 5-phosphate</name>
        <dbReference type="ChEBI" id="CHEBI:58121"/>
    </ligand>
</feature>
<dbReference type="PANTHER" id="PTHR30345:SF0">
    <property type="entry name" value="DNA DAMAGE-REPAIR_TOLERATION PROTEIN DRT102"/>
    <property type="match status" value="1"/>
</dbReference>
<dbReference type="AlphaFoldDB" id="A0A367V8G0"/>
<comment type="similarity">
    <text evidence="1">Belongs to the LacAB/RpiB family.</text>
</comment>
<dbReference type="InterPro" id="IPR003500">
    <property type="entry name" value="RpiB_LacA_LacB"/>
</dbReference>
<evidence type="ECO:0000256" key="4">
    <source>
        <dbReference type="PIRSR" id="PIRSR005384-2"/>
    </source>
</evidence>
<dbReference type="NCBIfam" id="NF004051">
    <property type="entry name" value="PRK05571.1"/>
    <property type="match status" value="1"/>
</dbReference>
<proteinExistence type="inferred from homology"/>
<evidence type="ECO:0000256" key="2">
    <source>
        <dbReference type="ARBA" id="ARBA00023235"/>
    </source>
</evidence>
<feature type="binding site" evidence="4">
    <location>
        <begin position="11"/>
        <end position="12"/>
    </location>
    <ligand>
        <name>D-ribulose 5-phosphate</name>
        <dbReference type="ChEBI" id="CHEBI:58121"/>
    </ligand>
</feature>
<dbReference type="PIRSF" id="PIRSF005384">
    <property type="entry name" value="RpiB_LacA_B"/>
    <property type="match status" value="1"/>
</dbReference>
<reference evidence="5 6" key="1">
    <citation type="submission" date="2014-07" db="EMBL/GenBank/DDBJ databases">
        <title>Draft genome sequence of Thalassospira profundimaris R8-17.</title>
        <authorList>
            <person name="Lai Q."/>
            <person name="Shao Z."/>
        </authorList>
    </citation>
    <scope>NUCLEOTIDE SEQUENCE [LARGE SCALE GENOMIC DNA]</scope>
    <source>
        <strain evidence="5 6">R8-17</strain>
    </source>
</reference>
<comment type="caution">
    <text evidence="5">The sequence shown here is derived from an EMBL/GenBank/DDBJ whole genome shotgun (WGS) entry which is preliminary data.</text>
</comment>
<gene>
    <name evidence="5" type="ORF">TH6_15950</name>
</gene>
<feature type="active site" description="Proton donor" evidence="3">
    <location>
        <position position="101"/>
    </location>
</feature>
<dbReference type="RefSeq" id="WP_062954834.1">
    <property type="nucleotide sequence ID" value="NZ_JPWB01000007.1"/>
</dbReference>
<protein>
    <submittedName>
        <fullName evidence="5">Ribose 5-phosphate isomerase</fullName>
    </submittedName>
</protein>
<dbReference type="NCBIfam" id="TIGR00689">
    <property type="entry name" value="rpiB_lacA_lacB"/>
    <property type="match status" value="1"/>
</dbReference>
<sequence>MTVKTLAIASDHGGVELKSAISDALKKRGIDVLDLGTDGTASVDYPDFAQAVAKTIIDGKAEAGILVCGSGIGMSMAANRYPEIRAALVHDRLSTELCRQHNNANVLCLGARLIGEATAMDCVDAFLSTEFEGGRHEGRVAKMSCSV</sequence>
<evidence type="ECO:0000256" key="1">
    <source>
        <dbReference type="ARBA" id="ARBA00008754"/>
    </source>
</evidence>
<evidence type="ECO:0000313" key="5">
    <source>
        <dbReference type="EMBL" id="RCK20550.1"/>
    </source>
</evidence>
<feature type="binding site" evidence="4">
    <location>
        <begin position="69"/>
        <end position="73"/>
    </location>
    <ligand>
        <name>D-ribulose 5-phosphate</name>
        <dbReference type="ChEBI" id="CHEBI:58121"/>
    </ligand>
</feature>
<feature type="binding site" evidence="4">
    <location>
        <position position="102"/>
    </location>
    <ligand>
        <name>D-ribulose 5-phosphate</name>
        <dbReference type="ChEBI" id="CHEBI:58121"/>
    </ligand>
</feature>
<dbReference type="NCBIfam" id="TIGR01120">
    <property type="entry name" value="rpiB"/>
    <property type="match status" value="1"/>
</dbReference>
<dbReference type="InterPro" id="IPR004785">
    <property type="entry name" value="RpiB"/>
</dbReference>
<accession>A0A367V8G0</accession>
<name>A0A367V8G0_9PROT</name>
<feature type="active site" description="Proton acceptor" evidence="3">
    <location>
        <position position="68"/>
    </location>
</feature>
<dbReference type="GO" id="GO:0016861">
    <property type="term" value="F:intramolecular oxidoreductase activity, interconverting aldoses and ketoses"/>
    <property type="evidence" value="ECO:0007669"/>
    <property type="project" value="UniProtKB-ARBA"/>
</dbReference>
<feature type="binding site" evidence="4">
    <location>
        <position position="112"/>
    </location>
    <ligand>
        <name>D-ribulose 5-phosphate</name>
        <dbReference type="ChEBI" id="CHEBI:58121"/>
    </ligand>
</feature>
<dbReference type="PANTHER" id="PTHR30345">
    <property type="entry name" value="RIBOSE-5-PHOSPHATE ISOMERASE B"/>
    <property type="match status" value="1"/>
</dbReference>
<dbReference type="EMBL" id="JPWB01000007">
    <property type="protein sequence ID" value="RCK20550.1"/>
    <property type="molecule type" value="Genomic_DNA"/>
</dbReference>
<dbReference type="SUPFAM" id="SSF89623">
    <property type="entry name" value="Ribose/Galactose isomerase RpiB/AlsB"/>
    <property type="match status" value="1"/>
</dbReference>
<dbReference type="Proteomes" id="UP000253061">
    <property type="component" value="Unassembled WGS sequence"/>
</dbReference>
<dbReference type="Pfam" id="PF02502">
    <property type="entry name" value="LacAB_rpiB"/>
    <property type="match status" value="1"/>
</dbReference>
<dbReference type="InterPro" id="IPR036569">
    <property type="entry name" value="RpiB_LacA_LacB_sf"/>
</dbReference>
<organism evidence="5 6">
    <name type="scientific">Thalassospira profundimaris</name>
    <dbReference type="NCBI Taxonomy" id="502049"/>
    <lineage>
        <taxon>Bacteria</taxon>
        <taxon>Pseudomonadati</taxon>
        <taxon>Pseudomonadota</taxon>
        <taxon>Alphaproteobacteria</taxon>
        <taxon>Rhodospirillales</taxon>
        <taxon>Thalassospiraceae</taxon>
        <taxon>Thalassospira</taxon>
    </lineage>
</organism>
<dbReference type="GO" id="GO:0005975">
    <property type="term" value="P:carbohydrate metabolic process"/>
    <property type="evidence" value="ECO:0007669"/>
    <property type="project" value="InterPro"/>
</dbReference>
<keyword evidence="2 5" id="KW-0413">Isomerase</keyword>
<evidence type="ECO:0000256" key="3">
    <source>
        <dbReference type="PIRSR" id="PIRSR005384-1"/>
    </source>
</evidence>